<dbReference type="Proteomes" id="UP001205919">
    <property type="component" value="Unassembled WGS sequence"/>
</dbReference>
<protein>
    <submittedName>
        <fullName evidence="4">Polysaccharide biosynthesis protein</fullName>
    </submittedName>
</protein>
<evidence type="ECO:0000256" key="2">
    <source>
        <dbReference type="SAM" id="Phobius"/>
    </source>
</evidence>
<dbReference type="InterPro" id="IPR003869">
    <property type="entry name" value="Polysac_CapD-like"/>
</dbReference>
<dbReference type="RefSeq" id="WP_256182002.1">
    <property type="nucleotide sequence ID" value="NZ_JANFYT010000018.1"/>
</dbReference>
<name>A0AAW5K811_9BACT</name>
<dbReference type="PANTHER" id="PTHR43318:SF1">
    <property type="entry name" value="POLYSACCHARIDE BIOSYNTHESIS PROTEIN EPSC-RELATED"/>
    <property type="match status" value="1"/>
</dbReference>
<feature type="transmembrane region" description="Helical" evidence="2">
    <location>
        <begin position="96"/>
        <end position="115"/>
    </location>
</feature>
<dbReference type="AlphaFoldDB" id="A0AAW5K811"/>
<gene>
    <name evidence="4" type="ORF">NE630_09530</name>
</gene>
<feature type="transmembrane region" description="Helical" evidence="2">
    <location>
        <begin position="53"/>
        <end position="75"/>
    </location>
</feature>
<evidence type="ECO:0000256" key="1">
    <source>
        <dbReference type="ARBA" id="ARBA00007430"/>
    </source>
</evidence>
<keyword evidence="2" id="KW-0472">Membrane</keyword>
<feature type="transmembrane region" description="Helical" evidence="2">
    <location>
        <begin position="21"/>
        <end position="41"/>
    </location>
</feature>
<evidence type="ECO:0000259" key="3">
    <source>
        <dbReference type="Pfam" id="PF02719"/>
    </source>
</evidence>
<dbReference type="SUPFAM" id="SSF51735">
    <property type="entry name" value="NAD(P)-binding Rossmann-fold domains"/>
    <property type="match status" value="2"/>
</dbReference>
<keyword evidence="2" id="KW-1133">Transmembrane helix</keyword>
<dbReference type="InterPro" id="IPR051203">
    <property type="entry name" value="Polysaccharide_Synthase-Rel"/>
</dbReference>
<sequence length="620" mass="68963">MLKGDPLYRKMLQMILWFGMRNRRVLLVDIVCLVGAVFVGYSMRLSYLLGMKYFHDFLMTVLAFSLVIISALFVGKTYTVVWTRASVEEYARFARWYWIGVVAFVMLNYFTRIVTVPRSSFLIFILLAVMFMTGVRAMWRLAAVNRCPHDVAVQRVLIVGAGEAGTLMARDLRRNSTTMDPIGFIDDDPALKDMSVASLKVLGTKKDLSTIIKRCAIDTVLIAIPSATGAQMQEYVDILSKENVTVRVLPSLLTLADGQVSVSRLRSVNLEDLLRRDPIKLDNENIAAIIKDKIVMVTGAGGSIGSEICRQVLARGPRALVALGHGEQSIYLLLESLRDEGITIPVIPVIADVADETTMKMVFEKHRPQTIFHAGAHKHVPLMEDNPREALRVNAFGTWNIATLAGKNSVERFVMISTDKAVHPTSVMGATKRAAERLLLSAQHEYPSTKYMAVRFGNVLGSRGSVVPKFERQIAAGGPVTVTHPDMKRYFMLIPEAVSLVLQAGAMGEGGELFVLDMGAPVKISEMAETLIRLHGYEPHKDIQIKYTGIRPGEKLYEELFYDPNHVDVTAHKKIFRAKLTPEKDTILETVRDMICGKYGEDTAKIKAKILSLGCEGKQQ</sequence>
<proteinExistence type="inferred from homology"/>
<comment type="similarity">
    <text evidence="1">Belongs to the polysaccharide synthase family.</text>
</comment>
<feature type="domain" description="Polysaccharide biosynthesis protein CapD-like" evidence="3">
    <location>
        <begin position="295"/>
        <end position="579"/>
    </location>
</feature>
<accession>A0AAW5K811</accession>
<evidence type="ECO:0000313" key="5">
    <source>
        <dbReference type="Proteomes" id="UP001205919"/>
    </source>
</evidence>
<keyword evidence="2" id="KW-0812">Transmembrane</keyword>
<dbReference type="Gene3D" id="3.40.50.720">
    <property type="entry name" value="NAD(P)-binding Rossmann-like Domain"/>
    <property type="match status" value="2"/>
</dbReference>
<dbReference type="InterPro" id="IPR036291">
    <property type="entry name" value="NAD(P)-bd_dom_sf"/>
</dbReference>
<dbReference type="Pfam" id="PF13727">
    <property type="entry name" value="CoA_binding_3"/>
    <property type="match status" value="1"/>
</dbReference>
<dbReference type="Pfam" id="PF02719">
    <property type="entry name" value="Polysacc_synt_2"/>
    <property type="match status" value="1"/>
</dbReference>
<dbReference type="PANTHER" id="PTHR43318">
    <property type="entry name" value="UDP-N-ACETYLGLUCOSAMINE 4,6-DEHYDRATASE"/>
    <property type="match status" value="1"/>
</dbReference>
<dbReference type="CDD" id="cd05237">
    <property type="entry name" value="UDP_invert_4-6DH_SDR_e"/>
    <property type="match status" value="1"/>
</dbReference>
<dbReference type="EMBL" id="JANFYT010000018">
    <property type="protein sequence ID" value="MCQ4814668.1"/>
    <property type="molecule type" value="Genomic_DNA"/>
</dbReference>
<feature type="transmembrane region" description="Helical" evidence="2">
    <location>
        <begin position="121"/>
        <end position="139"/>
    </location>
</feature>
<reference evidence="4 5" key="1">
    <citation type="submission" date="2022-06" db="EMBL/GenBank/DDBJ databases">
        <title>Isolation of gut microbiota from human fecal samples.</title>
        <authorList>
            <person name="Pamer E.G."/>
            <person name="Barat B."/>
            <person name="Waligurski E."/>
            <person name="Medina S."/>
            <person name="Paddock L."/>
            <person name="Mostad J."/>
        </authorList>
    </citation>
    <scope>NUCLEOTIDE SEQUENCE [LARGE SCALE GENOMIC DNA]</scope>
    <source>
        <strain evidence="4 5">DFI.9.90</strain>
    </source>
</reference>
<keyword evidence="5" id="KW-1185">Reference proteome</keyword>
<organism evidence="4 5">
    <name type="scientific">Cloacibacillus evryensis</name>
    <dbReference type="NCBI Taxonomy" id="508460"/>
    <lineage>
        <taxon>Bacteria</taxon>
        <taxon>Thermotogati</taxon>
        <taxon>Synergistota</taxon>
        <taxon>Synergistia</taxon>
        <taxon>Synergistales</taxon>
        <taxon>Synergistaceae</taxon>
        <taxon>Cloacibacillus</taxon>
    </lineage>
</organism>
<comment type="caution">
    <text evidence="4">The sequence shown here is derived from an EMBL/GenBank/DDBJ whole genome shotgun (WGS) entry which is preliminary data.</text>
</comment>
<evidence type="ECO:0000313" key="4">
    <source>
        <dbReference type="EMBL" id="MCQ4814668.1"/>
    </source>
</evidence>